<dbReference type="AlphaFoldDB" id="A0A918VPB8"/>
<evidence type="ECO:0000256" key="4">
    <source>
        <dbReference type="ARBA" id="ARBA00023239"/>
    </source>
</evidence>
<comment type="caution">
    <text evidence="6">The sequence shown here is derived from an EMBL/GenBank/DDBJ whole genome shotgun (WGS) entry which is preliminary data.</text>
</comment>
<dbReference type="PANTHER" id="PTHR33337:SF40">
    <property type="entry name" value="CENP-V_GFA DOMAIN-CONTAINING PROTEIN-RELATED"/>
    <property type="match status" value="1"/>
</dbReference>
<dbReference type="Gene3D" id="3.90.1590.10">
    <property type="entry name" value="glutathione-dependent formaldehyde- activating enzyme (gfa)"/>
    <property type="match status" value="1"/>
</dbReference>
<keyword evidence="4" id="KW-0456">Lyase</keyword>
<keyword evidence="3" id="KW-0862">Zinc</keyword>
<dbReference type="RefSeq" id="WP_189423996.1">
    <property type="nucleotide sequence ID" value="NZ_BMZE01000001.1"/>
</dbReference>
<evidence type="ECO:0000313" key="6">
    <source>
        <dbReference type="EMBL" id="GHA16930.1"/>
    </source>
</evidence>
<name>A0A918VPB8_9HYPH</name>
<dbReference type="EMBL" id="BMZE01000001">
    <property type="protein sequence ID" value="GHA16930.1"/>
    <property type="molecule type" value="Genomic_DNA"/>
</dbReference>
<keyword evidence="2" id="KW-0479">Metal-binding</keyword>
<sequence length="134" mass="14034">MSETTGSCLCGAVRFEISGAFQSFFLCHCSRCRKDTGSAHAANLFAPAATLNWVSGQASVKTYRVPDSRHAKSFCNICGSALPSIQAEGAMVVVPAGSLDSAIAIRPNAHVCFASRAEWDGDLEALPKLDGLPG</sequence>
<evidence type="ECO:0000313" key="7">
    <source>
        <dbReference type="Proteomes" id="UP000646579"/>
    </source>
</evidence>
<dbReference type="Pfam" id="PF04828">
    <property type="entry name" value="GFA"/>
    <property type="match status" value="1"/>
</dbReference>
<protein>
    <submittedName>
        <fullName evidence="6">Aldehyde-activating protein</fullName>
    </submittedName>
</protein>
<evidence type="ECO:0000256" key="1">
    <source>
        <dbReference type="ARBA" id="ARBA00005495"/>
    </source>
</evidence>
<evidence type="ECO:0000259" key="5">
    <source>
        <dbReference type="PROSITE" id="PS51891"/>
    </source>
</evidence>
<dbReference type="PANTHER" id="PTHR33337">
    <property type="entry name" value="GFA DOMAIN-CONTAINING PROTEIN"/>
    <property type="match status" value="1"/>
</dbReference>
<dbReference type="GO" id="GO:0016846">
    <property type="term" value="F:carbon-sulfur lyase activity"/>
    <property type="evidence" value="ECO:0007669"/>
    <property type="project" value="InterPro"/>
</dbReference>
<feature type="domain" description="CENP-V/GFA" evidence="5">
    <location>
        <begin position="4"/>
        <end position="120"/>
    </location>
</feature>
<comment type="similarity">
    <text evidence="1">Belongs to the Gfa family.</text>
</comment>
<organism evidence="6 7">
    <name type="scientific">Devosia pacifica</name>
    <dbReference type="NCBI Taxonomy" id="1335967"/>
    <lineage>
        <taxon>Bacteria</taxon>
        <taxon>Pseudomonadati</taxon>
        <taxon>Pseudomonadota</taxon>
        <taxon>Alphaproteobacteria</taxon>
        <taxon>Hyphomicrobiales</taxon>
        <taxon>Devosiaceae</taxon>
        <taxon>Devosia</taxon>
    </lineage>
</organism>
<dbReference type="GO" id="GO:0046872">
    <property type="term" value="F:metal ion binding"/>
    <property type="evidence" value="ECO:0007669"/>
    <property type="project" value="UniProtKB-KW"/>
</dbReference>
<gene>
    <name evidence="6" type="ORF">GCM10007989_10160</name>
</gene>
<dbReference type="Proteomes" id="UP000646579">
    <property type="component" value="Unassembled WGS sequence"/>
</dbReference>
<dbReference type="SUPFAM" id="SSF51316">
    <property type="entry name" value="Mss4-like"/>
    <property type="match status" value="1"/>
</dbReference>
<reference evidence="6" key="2">
    <citation type="submission" date="2020-09" db="EMBL/GenBank/DDBJ databases">
        <authorList>
            <person name="Sun Q."/>
            <person name="Kim S."/>
        </authorList>
    </citation>
    <scope>NUCLEOTIDE SEQUENCE</scope>
    <source>
        <strain evidence="6">KCTC 32437</strain>
    </source>
</reference>
<dbReference type="InterPro" id="IPR011057">
    <property type="entry name" value="Mss4-like_sf"/>
</dbReference>
<keyword evidence="7" id="KW-1185">Reference proteome</keyword>
<reference evidence="6" key="1">
    <citation type="journal article" date="2014" name="Int. J. Syst. Evol. Microbiol.">
        <title>Complete genome sequence of Corynebacterium casei LMG S-19264T (=DSM 44701T), isolated from a smear-ripened cheese.</title>
        <authorList>
            <consortium name="US DOE Joint Genome Institute (JGI-PGF)"/>
            <person name="Walter F."/>
            <person name="Albersmeier A."/>
            <person name="Kalinowski J."/>
            <person name="Ruckert C."/>
        </authorList>
    </citation>
    <scope>NUCLEOTIDE SEQUENCE</scope>
    <source>
        <strain evidence="6">KCTC 32437</strain>
    </source>
</reference>
<proteinExistence type="inferred from homology"/>
<evidence type="ECO:0000256" key="3">
    <source>
        <dbReference type="ARBA" id="ARBA00022833"/>
    </source>
</evidence>
<accession>A0A918VPB8</accession>
<evidence type="ECO:0000256" key="2">
    <source>
        <dbReference type="ARBA" id="ARBA00022723"/>
    </source>
</evidence>
<dbReference type="PROSITE" id="PS51891">
    <property type="entry name" value="CENP_V_GFA"/>
    <property type="match status" value="1"/>
</dbReference>
<dbReference type="InterPro" id="IPR006913">
    <property type="entry name" value="CENP-V/GFA"/>
</dbReference>